<protein>
    <submittedName>
        <fullName evidence="2">CdiI family contact-dependent growth inhibition immunity protein</fullName>
    </submittedName>
    <submittedName>
        <fullName evidence="1">Contact-dependent growth inhibition system immunity protein</fullName>
    </submittedName>
</protein>
<dbReference type="CDD" id="cd13445">
    <property type="entry name" value="CDI_inhibitor_EC869_like"/>
    <property type="match status" value="1"/>
</dbReference>
<reference evidence="2" key="1">
    <citation type="submission" date="2021-12" db="EMBL/GenBank/DDBJ databases">
        <title>Genome sequence of novel Pectobacterium sp. causing blackleg.</title>
        <authorList>
            <person name="Wang J."/>
        </authorList>
    </citation>
    <scope>NUCLEOTIDE SEQUENCE</scope>
    <source>
        <strain evidence="2">BY21311</strain>
    </source>
</reference>
<proteinExistence type="predicted"/>
<dbReference type="Proteomes" id="UP001463408">
    <property type="component" value="Unassembled WGS sequence"/>
</dbReference>
<name>A0AAE9NSR9_9GAMM</name>
<dbReference type="RefSeq" id="WP_137742486.1">
    <property type="nucleotide sequence ID" value="NZ_CP090065.1"/>
</dbReference>
<evidence type="ECO:0000313" key="4">
    <source>
        <dbReference type="Proteomes" id="UP001463408"/>
    </source>
</evidence>
<accession>A0AAE9NSR9</accession>
<organism evidence="2 3">
    <name type="scientific">Pectobacterium polonicum</name>
    <dbReference type="NCBI Taxonomy" id="2485124"/>
    <lineage>
        <taxon>Bacteria</taxon>
        <taxon>Pseudomonadati</taxon>
        <taxon>Pseudomonadota</taxon>
        <taxon>Gammaproteobacteria</taxon>
        <taxon>Enterobacterales</taxon>
        <taxon>Pectobacteriaceae</taxon>
        <taxon>Pectobacterium</taxon>
    </lineage>
</organism>
<dbReference type="InterPro" id="IPR037891">
    <property type="entry name" value="Cdil-like_sf"/>
</dbReference>
<keyword evidence="4" id="KW-1185">Reference proteome</keyword>
<dbReference type="EMBL" id="CP090065">
    <property type="protein sequence ID" value="UVO08522.1"/>
    <property type="molecule type" value="Genomic_DNA"/>
</dbReference>
<dbReference type="EMBL" id="JBEHEF010000032">
    <property type="protein sequence ID" value="MEQ9940102.1"/>
    <property type="molecule type" value="Genomic_DNA"/>
</dbReference>
<dbReference type="SUPFAM" id="SSF160207">
    <property type="entry name" value="NMB0488-like"/>
    <property type="match status" value="1"/>
</dbReference>
<sequence>MKFNQDQDYWASVYCTTDFLSIETYSGLGLVRADPLFPPYLLPPDENDETIGEIVLQALSDSRTLSNLEERIAFFDIEKGKAQYAAWVAMLMEKYGYKTKKSLFIKMKNCGVHCVNSKITISPTRHEKLEAWGGSGIKDSDSVILSIDSPPFEIGAGLRLALSRCKG</sequence>
<dbReference type="InterPro" id="IPR009888">
    <property type="entry name" value="CdiI_Proteobact"/>
</dbReference>
<dbReference type="Proteomes" id="UP001059272">
    <property type="component" value="Chromosome"/>
</dbReference>
<gene>
    <name evidence="1" type="ORF">ABRQ07_21270</name>
    <name evidence="2" type="ORF">LW347_00465</name>
</gene>
<evidence type="ECO:0000313" key="3">
    <source>
        <dbReference type="Proteomes" id="UP001059272"/>
    </source>
</evidence>
<dbReference type="AlphaFoldDB" id="A0AAE9NSR9"/>
<dbReference type="Gene3D" id="3.40.1590.10">
    <property type="entry name" value="NMB0488-like"/>
    <property type="match status" value="1"/>
</dbReference>
<dbReference type="Pfam" id="PF07262">
    <property type="entry name" value="CdiI"/>
    <property type="match status" value="1"/>
</dbReference>
<reference evidence="1 4" key="2">
    <citation type="submission" date="2024-06" db="EMBL/GenBank/DDBJ databases">
        <title>Pangenomics to understand the prophage dynamics in the radiating lineages of P. brasiliense.</title>
        <authorList>
            <person name="Pardeshi L.A."/>
            <person name="Van Duivenbode I."/>
            <person name="Jonkheer E.M."/>
            <person name="Pel M.J.C."/>
            <person name="Kupczok A."/>
            <person name="De Ridder D."/>
            <person name="Smit S."/>
            <person name="Van Der Lee T.J."/>
        </authorList>
    </citation>
    <scope>NUCLEOTIDE SEQUENCE [LARGE SCALE GENOMIC DNA]</scope>
    <source>
        <strain evidence="1 4">PD 8607</strain>
    </source>
</reference>
<evidence type="ECO:0000313" key="1">
    <source>
        <dbReference type="EMBL" id="MEQ9940102.1"/>
    </source>
</evidence>
<evidence type="ECO:0000313" key="2">
    <source>
        <dbReference type="EMBL" id="UVO08522.1"/>
    </source>
</evidence>
<dbReference type="KEGG" id="ppoo:LW347_00465"/>